<reference evidence="7 8" key="1">
    <citation type="submission" date="2017-10" db="EMBL/GenBank/DDBJ databases">
        <title>Novel microbial diversity and functional potential in the marine mammal oral microbiome.</title>
        <authorList>
            <person name="Dudek N.K."/>
            <person name="Sun C.L."/>
            <person name="Burstein D."/>
            <person name="Kantor R.S."/>
            <person name="Aliaga Goltsman D.S."/>
            <person name="Bik E.M."/>
            <person name="Thomas B.C."/>
            <person name="Banfield J.F."/>
            <person name="Relman D.A."/>
        </authorList>
    </citation>
    <scope>NUCLEOTIDE SEQUENCE [LARGE SCALE GENOMIC DNA]</scope>
    <source>
        <strain evidence="7">DOLZORAL124_49_17</strain>
    </source>
</reference>
<dbReference type="AlphaFoldDB" id="A0A2G6E3N8"/>
<evidence type="ECO:0000313" key="8">
    <source>
        <dbReference type="Proteomes" id="UP000229740"/>
    </source>
</evidence>
<feature type="transmembrane region" description="Helical" evidence="6">
    <location>
        <begin position="311"/>
        <end position="335"/>
    </location>
</feature>
<protein>
    <recommendedName>
        <fullName evidence="9">TIGR00374 family protein</fullName>
    </recommendedName>
</protein>
<dbReference type="EMBL" id="PDPS01000033">
    <property type="protein sequence ID" value="PID56532.1"/>
    <property type="molecule type" value="Genomic_DNA"/>
</dbReference>
<feature type="transmembrane region" description="Helical" evidence="6">
    <location>
        <begin position="59"/>
        <end position="78"/>
    </location>
</feature>
<keyword evidence="4 6" id="KW-1133">Transmembrane helix</keyword>
<keyword evidence="5 6" id="KW-0472">Membrane</keyword>
<name>A0A2G6E3N8_9BACT</name>
<dbReference type="InterPro" id="IPR022791">
    <property type="entry name" value="L-PG_synthase/AglD"/>
</dbReference>
<gene>
    <name evidence="7" type="ORF">CSB45_10920</name>
</gene>
<feature type="transmembrane region" description="Helical" evidence="6">
    <location>
        <begin position="164"/>
        <end position="189"/>
    </location>
</feature>
<evidence type="ECO:0000256" key="4">
    <source>
        <dbReference type="ARBA" id="ARBA00022989"/>
    </source>
</evidence>
<accession>A0A2G6E3N8</accession>
<evidence type="ECO:0000256" key="6">
    <source>
        <dbReference type="SAM" id="Phobius"/>
    </source>
</evidence>
<dbReference type="Proteomes" id="UP000229740">
    <property type="component" value="Unassembled WGS sequence"/>
</dbReference>
<dbReference type="PANTHER" id="PTHR39087:SF2">
    <property type="entry name" value="UPF0104 MEMBRANE PROTEIN MJ1595"/>
    <property type="match status" value="1"/>
</dbReference>
<feature type="transmembrane region" description="Helical" evidence="6">
    <location>
        <begin position="269"/>
        <end position="290"/>
    </location>
</feature>
<organism evidence="7 8">
    <name type="scientific">candidate division KSB3 bacterium</name>
    <dbReference type="NCBI Taxonomy" id="2044937"/>
    <lineage>
        <taxon>Bacteria</taxon>
        <taxon>candidate division KSB3</taxon>
    </lineage>
</organism>
<comment type="caution">
    <text evidence="7">The sequence shown here is derived from an EMBL/GenBank/DDBJ whole genome shotgun (WGS) entry which is preliminary data.</text>
</comment>
<evidence type="ECO:0000256" key="1">
    <source>
        <dbReference type="ARBA" id="ARBA00004651"/>
    </source>
</evidence>
<sequence length="348" mass="38816">MKASVEFIRHMSLKRVISLTPFSKQIPKLLSLGLGLLLIGWLLVQLDFSAACQILQDLSVAYVFLGLVLYSLSFYFRVKRFRRLLPQGARLHTLVPIVLVHYTALNIIPARLGEFSYVYFLKRIHHISTGISVSTLLVARVFDQMAISSLFLFSLAWVELTSPWLKTVSCCVGGGLILSVAFLVLLLVYKRACLRGLMRLLRVLNWEHCRLAQRGITLLEDVVEGLDVLGSARKVAVIFMFSLFVWLSILGVNYMTLRAFQVRLSYVEVMLASTFLILLTVIPFQIFSGLGLRSMTWTVVAGAMGVSKDTAIVSALGSRVVTTCYLVLLGSFGLWKISGALSQEEQAL</sequence>
<evidence type="ECO:0000256" key="2">
    <source>
        <dbReference type="ARBA" id="ARBA00022475"/>
    </source>
</evidence>
<dbReference type="NCBIfam" id="TIGR00374">
    <property type="entry name" value="flippase-like domain"/>
    <property type="match status" value="1"/>
</dbReference>
<dbReference type="Pfam" id="PF03706">
    <property type="entry name" value="LPG_synthase_TM"/>
    <property type="match status" value="1"/>
</dbReference>
<comment type="subcellular location">
    <subcellularLocation>
        <location evidence="1">Cell membrane</location>
        <topology evidence="1">Multi-pass membrane protein</topology>
    </subcellularLocation>
</comment>
<evidence type="ECO:0000313" key="7">
    <source>
        <dbReference type="EMBL" id="PID56532.1"/>
    </source>
</evidence>
<evidence type="ECO:0008006" key="9">
    <source>
        <dbReference type="Google" id="ProtNLM"/>
    </source>
</evidence>
<keyword evidence="3 6" id="KW-0812">Transmembrane</keyword>
<dbReference type="PANTHER" id="PTHR39087">
    <property type="entry name" value="UPF0104 MEMBRANE PROTEIN MJ1595"/>
    <property type="match status" value="1"/>
</dbReference>
<evidence type="ECO:0000256" key="3">
    <source>
        <dbReference type="ARBA" id="ARBA00022692"/>
    </source>
</evidence>
<feature type="transmembrane region" description="Helical" evidence="6">
    <location>
        <begin position="235"/>
        <end position="257"/>
    </location>
</feature>
<dbReference type="GO" id="GO:0005886">
    <property type="term" value="C:plasma membrane"/>
    <property type="evidence" value="ECO:0007669"/>
    <property type="project" value="UniProtKB-SubCell"/>
</dbReference>
<keyword evidence="2" id="KW-1003">Cell membrane</keyword>
<proteinExistence type="predicted"/>
<evidence type="ECO:0000256" key="5">
    <source>
        <dbReference type="ARBA" id="ARBA00023136"/>
    </source>
</evidence>